<proteinExistence type="predicted"/>
<dbReference type="RefSeq" id="WP_162849492.1">
    <property type="nucleotide sequence ID" value="NZ_JAUFPJ010000004.1"/>
</dbReference>
<keyword evidence="1" id="KW-1133">Transmembrane helix</keyword>
<evidence type="ECO:0000313" key="2">
    <source>
        <dbReference type="EMBL" id="TDP09568.1"/>
    </source>
</evidence>
<sequence>MDTGQILTGAAALAAIAGPVLVWLVKIEHRLTRLETTILERLPPRGGMHAA</sequence>
<keyword evidence="1" id="KW-0812">Transmembrane</keyword>
<protein>
    <submittedName>
        <fullName evidence="2">Uncharacterized protein</fullName>
    </submittedName>
</protein>
<dbReference type="Proteomes" id="UP000295357">
    <property type="component" value="Unassembled WGS sequence"/>
</dbReference>
<dbReference type="EMBL" id="SNXE01000004">
    <property type="protein sequence ID" value="TDP09568.1"/>
    <property type="molecule type" value="Genomic_DNA"/>
</dbReference>
<organism evidence="2 3">
    <name type="scientific">Roseateles asaccharophilus</name>
    <dbReference type="NCBI Taxonomy" id="582607"/>
    <lineage>
        <taxon>Bacteria</taxon>
        <taxon>Pseudomonadati</taxon>
        <taxon>Pseudomonadota</taxon>
        <taxon>Betaproteobacteria</taxon>
        <taxon>Burkholderiales</taxon>
        <taxon>Sphaerotilaceae</taxon>
        <taxon>Roseateles</taxon>
    </lineage>
</organism>
<gene>
    <name evidence="2" type="ORF">DFR39_104129</name>
</gene>
<keyword evidence="3" id="KW-1185">Reference proteome</keyword>
<evidence type="ECO:0000256" key="1">
    <source>
        <dbReference type="SAM" id="Phobius"/>
    </source>
</evidence>
<name>A0A4R6N3V8_9BURK</name>
<comment type="caution">
    <text evidence="2">The sequence shown here is derived from an EMBL/GenBank/DDBJ whole genome shotgun (WGS) entry which is preliminary data.</text>
</comment>
<reference evidence="2 3" key="1">
    <citation type="submission" date="2019-03" db="EMBL/GenBank/DDBJ databases">
        <title>Genomic Encyclopedia of Type Strains, Phase IV (KMG-IV): sequencing the most valuable type-strain genomes for metagenomic binning, comparative biology and taxonomic classification.</title>
        <authorList>
            <person name="Goeker M."/>
        </authorList>
    </citation>
    <scope>NUCLEOTIDE SEQUENCE [LARGE SCALE GENOMIC DNA]</scope>
    <source>
        <strain evidence="2 3">DSM 25082</strain>
    </source>
</reference>
<feature type="transmembrane region" description="Helical" evidence="1">
    <location>
        <begin position="6"/>
        <end position="25"/>
    </location>
</feature>
<dbReference type="AlphaFoldDB" id="A0A4R6N3V8"/>
<keyword evidence="1" id="KW-0472">Membrane</keyword>
<accession>A0A4R6N3V8</accession>
<evidence type="ECO:0000313" key="3">
    <source>
        <dbReference type="Proteomes" id="UP000295357"/>
    </source>
</evidence>